<dbReference type="CDD" id="cd00075">
    <property type="entry name" value="HATPase"/>
    <property type="match status" value="1"/>
</dbReference>
<evidence type="ECO:0000256" key="6">
    <source>
        <dbReference type="ARBA" id="ARBA00022553"/>
    </source>
</evidence>
<dbReference type="EMBL" id="FXTT01000001">
    <property type="protein sequence ID" value="SMP04870.1"/>
    <property type="molecule type" value="Genomic_DNA"/>
</dbReference>
<dbReference type="InterPro" id="IPR003660">
    <property type="entry name" value="HAMP_dom"/>
</dbReference>
<sequence length="442" mass="48093">MLRTFWPRSVLKQVLVLLSLTGVIMMSAAALGGFLLQQSFDKSPTVMMTFVNAMTIAKLNETPALERPAILAALKSGNTELDLEPVPSGSLPDRGLKASKRRHGPFALGEVLPGIELVHVEGRRGTPHYLYFRLQDGDLVRAVWNRSGEPLPPGPWRSIIFVCVFVALAFTGLMLWAIRGVVRPMEDLASAAEDFAKQGAEPVPVSISGPEEIRTAGEAFNRMQLQIQDFVSKQRRTLAAISHDLRTPLTRLRLRLDLLEEGEIRDRSLADLDLMDQQITQALAFLKGGNSSEPLVRTDAASLLQAVVDKYSETGLTVQLECETGLAIMVHVNDFIRALSNLIDNANHYADGADISLSSMDGFCQIDVRDHGPGIADEDKARLLEPFERGDLARQVRQGTGFGLGLATTNAIVEAIGGSVELLDTKGGGLTVRLRLPLAKAT</sequence>
<dbReference type="Proteomes" id="UP001157914">
    <property type="component" value="Unassembled WGS sequence"/>
</dbReference>
<evidence type="ECO:0000256" key="13">
    <source>
        <dbReference type="ARBA" id="ARBA00023012"/>
    </source>
</evidence>
<dbReference type="CDD" id="cd06225">
    <property type="entry name" value="HAMP"/>
    <property type="match status" value="1"/>
</dbReference>
<proteinExistence type="predicted"/>
<dbReference type="PRINTS" id="PR00344">
    <property type="entry name" value="BCTRLSENSOR"/>
</dbReference>
<dbReference type="EC" id="2.7.13.3" evidence="3"/>
<evidence type="ECO:0000256" key="10">
    <source>
        <dbReference type="ARBA" id="ARBA00022777"/>
    </source>
</evidence>
<keyword evidence="12 15" id="KW-1133">Transmembrane helix</keyword>
<keyword evidence="9" id="KW-0547">Nucleotide-binding</keyword>
<dbReference type="InterPro" id="IPR005467">
    <property type="entry name" value="His_kinase_dom"/>
</dbReference>
<keyword evidence="19" id="KW-1185">Reference proteome</keyword>
<dbReference type="SMART" id="SM00387">
    <property type="entry name" value="HATPase_c"/>
    <property type="match status" value="1"/>
</dbReference>
<evidence type="ECO:0000256" key="15">
    <source>
        <dbReference type="SAM" id="Phobius"/>
    </source>
</evidence>
<keyword evidence="5" id="KW-0997">Cell inner membrane</keyword>
<dbReference type="Gene3D" id="1.10.287.130">
    <property type="match status" value="1"/>
</dbReference>
<comment type="subcellular location">
    <subcellularLocation>
        <location evidence="2">Cell inner membrane</location>
        <topology evidence="2">Multi-pass membrane protein</topology>
    </subcellularLocation>
</comment>
<dbReference type="InterPro" id="IPR036097">
    <property type="entry name" value="HisK_dim/P_sf"/>
</dbReference>
<dbReference type="SUPFAM" id="SSF47384">
    <property type="entry name" value="Homodimeric domain of signal transducing histidine kinase"/>
    <property type="match status" value="1"/>
</dbReference>
<evidence type="ECO:0000256" key="9">
    <source>
        <dbReference type="ARBA" id="ARBA00022741"/>
    </source>
</evidence>
<keyword evidence="11" id="KW-0067">ATP-binding</keyword>
<dbReference type="PROSITE" id="PS50109">
    <property type="entry name" value="HIS_KIN"/>
    <property type="match status" value="1"/>
</dbReference>
<dbReference type="InterPro" id="IPR003594">
    <property type="entry name" value="HATPase_dom"/>
</dbReference>
<feature type="domain" description="HAMP" evidence="17">
    <location>
        <begin position="179"/>
        <end position="232"/>
    </location>
</feature>
<evidence type="ECO:0000259" key="16">
    <source>
        <dbReference type="PROSITE" id="PS50109"/>
    </source>
</evidence>
<dbReference type="Pfam" id="PF00512">
    <property type="entry name" value="HisKA"/>
    <property type="match status" value="1"/>
</dbReference>
<feature type="transmembrane region" description="Helical" evidence="15">
    <location>
        <begin position="156"/>
        <end position="178"/>
    </location>
</feature>
<reference evidence="18 19" key="1">
    <citation type="submission" date="2017-05" db="EMBL/GenBank/DDBJ databases">
        <authorList>
            <person name="Varghese N."/>
            <person name="Submissions S."/>
        </authorList>
    </citation>
    <scope>NUCLEOTIDE SEQUENCE [LARGE SCALE GENOMIC DNA]</scope>
    <source>
        <strain evidence="18 19">DSM 15949</strain>
    </source>
</reference>
<keyword evidence="8 15" id="KW-0812">Transmembrane</keyword>
<comment type="catalytic activity">
    <reaction evidence="1">
        <text>ATP + protein L-histidine = ADP + protein N-phospho-L-histidine.</text>
        <dbReference type="EC" id="2.7.13.3"/>
    </reaction>
</comment>
<dbReference type="SMART" id="SM00304">
    <property type="entry name" value="HAMP"/>
    <property type="match status" value="1"/>
</dbReference>
<dbReference type="InterPro" id="IPR003661">
    <property type="entry name" value="HisK_dim/P_dom"/>
</dbReference>
<keyword evidence="7" id="KW-0808">Transferase</keyword>
<evidence type="ECO:0000256" key="14">
    <source>
        <dbReference type="ARBA" id="ARBA00023136"/>
    </source>
</evidence>
<evidence type="ECO:0000256" key="2">
    <source>
        <dbReference type="ARBA" id="ARBA00004429"/>
    </source>
</evidence>
<keyword evidence="10 18" id="KW-0418">Kinase</keyword>
<dbReference type="InterPro" id="IPR036890">
    <property type="entry name" value="HATPase_C_sf"/>
</dbReference>
<evidence type="ECO:0000256" key="5">
    <source>
        <dbReference type="ARBA" id="ARBA00022519"/>
    </source>
</evidence>
<dbReference type="PROSITE" id="PS50885">
    <property type="entry name" value="HAMP"/>
    <property type="match status" value="1"/>
</dbReference>
<evidence type="ECO:0000256" key="8">
    <source>
        <dbReference type="ARBA" id="ARBA00022692"/>
    </source>
</evidence>
<keyword evidence="14 15" id="KW-0472">Membrane</keyword>
<dbReference type="Pfam" id="PF00672">
    <property type="entry name" value="HAMP"/>
    <property type="match status" value="1"/>
</dbReference>
<keyword evidence="6" id="KW-0597">Phosphoprotein</keyword>
<dbReference type="SMART" id="SM00388">
    <property type="entry name" value="HisKA"/>
    <property type="match status" value="1"/>
</dbReference>
<evidence type="ECO:0000256" key="12">
    <source>
        <dbReference type="ARBA" id="ARBA00022989"/>
    </source>
</evidence>
<evidence type="ECO:0000313" key="19">
    <source>
        <dbReference type="Proteomes" id="UP001157914"/>
    </source>
</evidence>
<dbReference type="Pfam" id="PF02518">
    <property type="entry name" value="HATPase_c"/>
    <property type="match status" value="1"/>
</dbReference>
<evidence type="ECO:0000256" key="7">
    <source>
        <dbReference type="ARBA" id="ARBA00022679"/>
    </source>
</evidence>
<dbReference type="Gene3D" id="3.30.565.10">
    <property type="entry name" value="Histidine kinase-like ATPase, C-terminal domain"/>
    <property type="match status" value="1"/>
</dbReference>
<dbReference type="PANTHER" id="PTHR44936:SF5">
    <property type="entry name" value="SENSOR HISTIDINE KINASE ENVZ"/>
    <property type="match status" value="1"/>
</dbReference>
<name>A0ABY1ND47_9HYPH</name>
<gene>
    <name evidence="18" type="ORF">SAMN06265374_0663</name>
</gene>
<evidence type="ECO:0000259" key="17">
    <source>
        <dbReference type="PROSITE" id="PS50885"/>
    </source>
</evidence>
<dbReference type="GO" id="GO:0016301">
    <property type="term" value="F:kinase activity"/>
    <property type="evidence" value="ECO:0007669"/>
    <property type="project" value="UniProtKB-KW"/>
</dbReference>
<dbReference type="RefSeq" id="WP_155191764.1">
    <property type="nucleotide sequence ID" value="NZ_BAAAEA010000001.1"/>
</dbReference>
<dbReference type="InterPro" id="IPR050980">
    <property type="entry name" value="2C_sensor_his_kinase"/>
</dbReference>
<keyword evidence="13" id="KW-0902">Two-component regulatory system</keyword>
<keyword evidence="4" id="KW-1003">Cell membrane</keyword>
<evidence type="ECO:0000256" key="4">
    <source>
        <dbReference type="ARBA" id="ARBA00022475"/>
    </source>
</evidence>
<organism evidence="18 19">
    <name type="scientific">Roseibium denhamense</name>
    <dbReference type="NCBI Taxonomy" id="76305"/>
    <lineage>
        <taxon>Bacteria</taxon>
        <taxon>Pseudomonadati</taxon>
        <taxon>Pseudomonadota</taxon>
        <taxon>Alphaproteobacteria</taxon>
        <taxon>Hyphomicrobiales</taxon>
        <taxon>Stappiaceae</taxon>
        <taxon>Roseibium</taxon>
    </lineage>
</organism>
<evidence type="ECO:0000256" key="3">
    <source>
        <dbReference type="ARBA" id="ARBA00012438"/>
    </source>
</evidence>
<comment type="caution">
    <text evidence="18">The sequence shown here is derived from an EMBL/GenBank/DDBJ whole genome shotgun (WGS) entry which is preliminary data.</text>
</comment>
<dbReference type="InterPro" id="IPR004358">
    <property type="entry name" value="Sig_transdc_His_kin-like_C"/>
</dbReference>
<protein>
    <recommendedName>
        <fullName evidence="3">histidine kinase</fullName>
        <ecNumber evidence="3">2.7.13.3</ecNumber>
    </recommendedName>
</protein>
<evidence type="ECO:0000256" key="1">
    <source>
        <dbReference type="ARBA" id="ARBA00000085"/>
    </source>
</evidence>
<dbReference type="PANTHER" id="PTHR44936">
    <property type="entry name" value="SENSOR PROTEIN CREC"/>
    <property type="match status" value="1"/>
</dbReference>
<evidence type="ECO:0000313" key="18">
    <source>
        <dbReference type="EMBL" id="SMP04870.1"/>
    </source>
</evidence>
<evidence type="ECO:0000256" key="11">
    <source>
        <dbReference type="ARBA" id="ARBA00022840"/>
    </source>
</evidence>
<accession>A0ABY1ND47</accession>
<feature type="domain" description="Histidine kinase" evidence="16">
    <location>
        <begin position="240"/>
        <end position="440"/>
    </location>
</feature>
<dbReference type="SUPFAM" id="SSF55874">
    <property type="entry name" value="ATPase domain of HSP90 chaperone/DNA topoisomerase II/histidine kinase"/>
    <property type="match status" value="1"/>
</dbReference>